<dbReference type="RefSeq" id="WP_062686837.1">
    <property type="nucleotide sequence ID" value="NZ_KQ758651.1"/>
</dbReference>
<gene>
    <name evidence="2" type="ORF">AS180_11390</name>
</gene>
<feature type="domain" description="DUF4183" evidence="1">
    <location>
        <begin position="46"/>
        <end position="112"/>
    </location>
</feature>
<accession>A0A0V8JL91</accession>
<dbReference type="AlphaFoldDB" id="A0A0V8JL91"/>
<protein>
    <recommendedName>
        <fullName evidence="1">DUF4183 domain-containing protein</fullName>
    </recommendedName>
</protein>
<sequence length="137" mass="13988">MPAELIKLFITASSNVTGTVDTTTTTEVSPDSLKFVAIVTAGMVVGDTTTIPATSFLDDNGDPVAALPTPAADNVYNVYINGVLQQAGLSVITPAQVTISAPVPVGVPVVLELDDFADVTSTSTSTTNLDVDTTIST</sequence>
<evidence type="ECO:0000259" key="1">
    <source>
        <dbReference type="Pfam" id="PF13799"/>
    </source>
</evidence>
<proteinExistence type="predicted"/>
<dbReference type="EMBL" id="LNQP01000035">
    <property type="protein sequence ID" value="KSU87811.1"/>
    <property type="molecule type" value="Genomic_DNA"/>
</dbReference>
<organism evidence="2 3">
    <name type="scientific">Priestia veravalensis</name>
    <dbReference type="NCBI Taxonomy" id="1414648"/>
    <lineage>
        <taxon>Bacteria</taxon>
        <taxon>Bacillati</taxon>
        <taxon>Bacillota</taxon>
        <taxon>Bacilli</taxon>
        <taxon>Bacillales</taxon>
        <taxon>Bacillaceae</taxon>
        <taxon>Priestia</taxon>
    </lineage>
</organism>
<dbReference type="InterPro" id="IPR025237">
    <property type="entry name" value="DUF4183"/>
</dbReference>
<comment type="caution">
    <text evidence="2">The sequence shown here is derived from an EMBL/GenBank/DDBJ whole genome shotgun (WGS) entry which is preliminary data.</text>
</comment>
<name>A0A0V8JL91_9BACI</name>
<keyword evidence="3" id="KW-1185">Reference proteome</keyword>
<evidence type="ECO:0000313" key="2">
    <source>
        <dbReference type="EMBL" id="KSU87811.1"/>
    </source>
</evidence>
<evidence type="ECO:0000313" key="3">
    <source>
        <dbReference type="Proteomes" id="UP000053681"/>
    </source>
</evidence>
<dbReference type="Pfam" id="PF13799">
    <property type="entry name" value="DUF4183"/>
    <property type="match status" value="1"/>
</dbReference>
<dbReference type="Proteomes" id="UP000053681">
    <property type="component" value="Unassembled WGS sequence"/>
</dbReference>
<reference evidence="2 3" key="1">
    <citation type="submission" date="2015-11" db="EMBL/GenBank/DDBJ databases">
        <title>Bacillus caseinolyticus sp nov.</title>
        <authorList>
            <person name="Dastager S.G."/>
            <person name="Mawlankar R."/>
        </authorList>
    </citation>
    <scope>NUCLEOTIDE SEQUENCE [LARGE SCALE GENOMIC DNA]</scope>
    <source>
        <strain evidence="2 3">SGD-V-76</strain>
    </source>
</reference>